<gene>
    <name evidence="2" type="ORF">KIL84_002875</name>
</gene>
<dbReference type="Proteomes" id="UP000827986">
    <property type="component" value="Unassembled WGS sequence"/>
</dbReference>
<feature type="compositionally biased region" description="Polar residues" evidence="1">
    <location>
        <begin position="7"/>
        <end position="17"/>
    </location>
</feature>
<protein>
    <submittedName>
        <fullName evidence="2">Uncharacterized protein</fullName>
    </submittedName>
</protein>
<feature type="region of interest" description="Disordered" evidence="1">
    <location>
        <begin position="1"/>
        <end position="32"/>
    </location>
</feature>
<proteinExistence type="predicted"/>
<evidence type="ECO:0000256" key="1">
    <source>
        <dbReference type="SAM" id="MobiDB-lite"/>
    </source>
</evidence>
<dbReference type="EMBL" id="JAHDVG010000486">
    <property type="protein sequence ID" value="KAH1167392.1"/>
    <property type="molecule type" value="Genomic_DNA"/>
</dbReference>
<sequence length="129" mass="13815">MTAKGKINSSSGKNCGRQQERGGKLNKTSSTVSLAQEKGLESCGIGRPHSVQTCRFVGVTRKGPPPCCMYKSTCSSLHGNMAPARVAWLLTGSPCSCSIAFAERDANLGQSLKSLLYRVHCSFKSQYPL</sequence>
<reference evidence="2" key="1">
    <citation type="submission" date="2021-09" db="EMBL/GenBank/DDBJ databases">
        <title>The genome of Mauremys mutica provides insights into the evolution of semi-aquatic lifestyle.</title>
        <authorList>
            <person name="Gong S."/>
            <person name="Gao Y."/>
        </authorList>
    </citation>
    <scope>NUCLEOTIDE SEQUENCE</scope>
    <source>
        <strain evidence="2">MM-2020</strain>
        <tissue evidence="2">Muscle</tissue>
    </source>
</reference>
<keyword evidence="3" id="KW-1185">Reference proteome</keyword>
<name>A0A9D3WSQ4_9SAUR</name>
<comment type="caution">
    <text evidence="2">The sequence shown here is derived from an EMBL/GenBank/DDBJ whole genome shotgun (WGS) entry which is preliminary data.</text>
</comment>
<evidence type="ECO:0000313" key="2">
    <source>
        <dbReference type="EMBL" id="KAH1167392.1"/>
    </source>
</evidence>
<evidence type="ECO:0000313" key="3">
    <source>
        <dbReference type="Proteomes" id="UP000827986"/>
    </source>
</evidence>
<dbReference type="AlphaFoldDB" id="A0A9D3WSQ4"/>
<organism evidence="2 3">
    <name type="scientific">Mauremys mutica</name>
    <name type="common">yellowpond turtle</name>
    <dbReference type="NCBI Taxonomy" id="74926"/>
    <lineage>
        <taxon>Eukaryota</taxon>
        <taxon>Metazoa</taxon>
        <taxon>Chordata</taxon>
        <taxon>Craniata</taxon>
        <taxon>Vertebrata</taxon>
        <taxon>Euteleostomi</taxon>
        <taxon>Archelosauria</taxon>
        <taxon>Testudinata</taxon>
        <taxon>Testudines</taxon>
        <taxon>Cryptodira</taxon>
        <taxon>Durocryptodira</taxon>
        <taxon>Testudinoidea</taxon>
        <taxon>Geoemydidae</taxon>
        <taxon>Geoemydinae</taxon>
        <taxon>Mauremys</taxon>
    </lineage>
</organism>
<accession>A0A9D3WSQ4</accession>